<dbReference type="PANTHER" id="PTHR16301:SF25">
    <property type="entry name" value="PROTEIN IMPACT"/>
    <property type="match status" value="1"/>
</dbReference>
<feature type="region of interest" description="Disordered" evidence="2">
    <location>
        <begin position="142"/>
        <end position="186"/>
    </location>
</feature>
<dbReference type="Proteomes" id="UP001527925">
    <property type="component" value="Unassembled WGS sequence"/>
</dbReference>
<reference evidence="4 5" key="1">
    <citation type="submission" date="2023-09" db="EMBL/GenBank/DDBJ databases">
        <title>Pangenome analysis of Batrachochytrium dendrobatidis and related Chytrids.</title>
        <authorList>
            <person name="Yacoub M.N."/>
            <person name="Stajich J.E."/>
            <person name="James T.Y."/>
        </authorList>
    </citation>
    <scope>NUCLEOTIDE SEQUENCE [LARGE SCALE GENOMIC DNA]</scope>
    <source>
        <strain evidence="4 5">JEL0888</strain>
    </source>
</reference>
<dbReference type="InterPro" id="IPR006575">
    <property type="entry name" value="RWD_dom"/>
</dbReference>
<dbReference type="InterPro" id="IPR001498">
    <property type="entry name" value="Impact_N"/>
</dbReference>
<evidence type="ECO:0000313" key="5">
    <source>
        <dbReference type="Proteomes" id="UP001527925"/>
    </source>
</evidence>
<name>A0ABR4N123_9FUNG</name>
<dbReference type="EMBL" id="JADGIZ020000050">
    <property type="protein sequence ID" value="KAL2913195.1"/>
    <property type="molecule type" value="Genomic_DNA"/>
</dbReference>
<dbReference type="PROSITE" id="PS50908">
    <property type="entry name" value="RWD"/>
    <property type="match status" value="1"/>
</dbReference>
<dbReference type="Gene3D" id="3.30.230.30">
    <property type="entry name" value="Impact, N-terminal domain"/>
    <property type="match status" value="1"/>
</dbReference>
<dbReference type="PANTHER" id="PTHR16301">
    <property type="entry name" value="IMPACT-RELATED"/>
    <property type="match status" value="1"/>
</dbReference>
<evidence type="ECO:0000256" key="2">
    <source>
        <dbReference type="SAM" id="MobiDB-lite"/>
    </source>
</evidence>
<evidence type="ECO:0000259" key="3">
    <source>
        <dbReference type="PROSITE" id="PS50908"/>
    </source>
</evidence>
<organism evidence="4 5">
    <name type="scientific">Polyrhizophydium stewartii</name>
    <dbReference type="NCBI Taxonomy" id="2732419"/>
    <lineage>
        <taxon>Eukaryota</taxon>
        <taxon>Fungi</taxon>
        <taxon>Fungi incertae sedis</taxon>
        <taxon>Chytridiomycota</taxon>
        <taxon>Chytridiomycota incertae sedis</taxon>
        <taxon>Chytridiomycetes</taxon>
        <taxon>Rhizophydiales</taxon>
        <taxon>Rhizophydiales incertae sedis</taxon>
        <taxon>Polyrhizophydium</taxon>
    </lineage>
</organism>
<sequence>MAAGGDICGGEGGGGGGGGDAAAAELSDAAADELEALGAIFGGAELAVAGRTVRARVAAGCELELVLHAGYPEAAAPAWLLRTPRFARPRLPPGVAGEDALRAQLDAALAALFVPGDPVLFAWIDAARDMLGPVYGELAAVGSRDDIDGDGDGDDGDGEEGAELPPETDKPVAAEPPADADADGFVMPPGCPPIVVSARPLVDRKSVFVAHAAAVTTPAEVDLVRRALLSNRRIARATHNIMAFRIVEPGGVVKQDCDDDGETAAGGRLLHLLQLADATNVVVVVSRWYGGVLLGPMRFKHINNVARELLEIHGFMRRAAEAHDAPAAAAASGSKRGKTRHR</sequence>
<gene>
    <name evidence="4" type="ORF">HK105_207314</name>
</gene>
<accession>A0ABR4N123</accession>
<comment type="similarity">
    <text evidence="1">Belongs to the IMPACT family.</text>
</comment>
<evidence type="ECO:0000313" key="4">
    <source>
        <dbReference type="EMBL" id="KAL2913195.1"/>
    </source>
</evidence>
<protein>
    <recommendedName>
        <fullName evidence="3">RWD domain-containing protein</fullName>
    </recommendedName>
</protein>
<comment type="caution">
    <text evidence="4">The sequence shown here is derived from an EMBL/GenBank/DDBJ whole genome shotgun (WGS) entry which is preliminary data.</text>
</comment>
<dbReference type="InterPro" id="IPR020568">
    <property type="entry name" value="Ribosomal_Su5_D2-typ_SF"/>
</dbReference>
<dbReference type="Pfam" id="PF01205">
    <property type="entry name" value="Impact_N"/>
    <property type="match status" value="1"/>
</dbReference>
<proteinExistence type="inferred from homology"/>
<dbReference type="InterPro" id="IPR023582">
    <property type="entry name" value="Impact"/>
</dbReference>
<keyword evidence="5" id="KW-1185">Reference proteome</keyword>
<dbReference type="SUPFAM" id="SSF54211">
    <property type="entry name" value="Ribosomal protein S5 domain 2-like"/>
    <property type="match status" value="1"/>
</dbReference>
<feature type="domain" description="RWD" evidence="3">
    <location>
        <begin position="32"/>
        <end position="134"/>
    </location>
</feature>
<dbReference type="InterPro" id="IPR036956">
    <property type="entry name" value="Impact_N_sf"/>
</dbReference>
<evidence type="ECO:0000256" key="1">
    <source>
        <dbReference type="ARBA" id="ARBA00007665"/>
    </source>
</evidence>
<feature type="compositionally biased region" description="Acidic residues" evidence="2">
    <location>
        <begin position="147"/>
        <end position="162"/>
    </location>
</feature>